<dbReference type="EMBL" id="FTPD01000023">
    <property type="protein sequence ID" value="SIT56905.1"/>
    <property type="molecule type" value="Genomic_DNA"/>
</dbReference>
<evidence type="ECO:0000313" key="3">
    <source>
        <dbReference type="Proteomes" id="UP000188388"/>
    </source>
</evidence>
<feature type="signal peptide" evidence="1">
    <location>
        <begin position="1"/>
        <end position="33"/>
    </location>
</feature>
<name>A0A1R3VAS6_9HYPH</name>
<evidence type="ECO:0000313" key="2">
    <source>
        <dbReference type="EMBL" id="SIT56905.1"/>
    </source>
</evidence>
<gene>
    <name evidence="2" type="ORF">BQ8794_30354</name>
</gene>
<organism evidence="2 3">
    <name type="scientific">Mesorhizobium prunaredense</name>
    <dbReference type="NCBI Taxonomy" id="1631249"/>
    <lineage>
        <taxon>Bacteria</taxon>
        <taxon>Pseudomonadati</taxon>
        <taxon>Pseudomonadota</taxon>
        <taxon>Alphaproteobacteria</taxon>
        <taxon>Hyphomicrobiales</taxon>
        <taxon>Phyllobacteriaceae</taxon>
        <taxon>Mesorhizobium</taxon>
    </lineage>
</organism>
<dbReference type="AlphaFoldDB" id="A0A1R3VAS6"/>
<keyword evidence="1" id="KW-0732">Signal</keyword>
<accession>A0A1R3VAS6</accession>
<dbReference type="Proteomes" id="UP000188388">
    <property type="component" value="Unassembled WGS sequence"/>
</dbReference>
<protein>
    <submittedName>
        <fullName evidence="2">Uncharacterized protein</fullName>
    </submittedName>
</protein>
<proteinExistence type="predicted"/>
<evidence type="ECO:0000256" key="1">
    <source>
        <dbReference type="SAM" id="SignalP"/>
    </source>
</evidence>
<dbReference type="STRING" id="1631249.BQ8794_30354"/>
<keyword evidence="3" id="KW-1185">Reference proteome</keyword>
<reference evidence="3" key="1">
    <citation type="submission" date="2017-01" db="EMBL/GenBank/DDBJ databases">
        <authorList>
            <person name="Brunel B."/>
        </authorList>
    </citation>
    <scope>NUCLEOTIDE SEQUENCE [LARGE SCALE GENOMIC DNA]</scope>
</reference>
<feature type="chain" id="PRO_5013091234" evidence="1">
    <location>
        <begin position="34"/>
        <end position="58"/>
    </location>
</feature>
<sequence length="58" mass="6007">MILLRANGNGKIMRMLTTIAVLLALGVASPVYAQSPGAQLPPDVTQAPATLCDQTSRA</sequence>